<protein>
    <submittedName>
        <fullName evidence="7">Olfactomedin-4-like</fullName>
    </submittedName>
</protein>
<dbReference type="SMART" id="SM00284">
    <property type="entry name" value="OLF"/>
    <property type="match status" value="1"/>
</dbReference>
<dbReference type="Pfam" id="PF02191">
    <property type="entry name" value="OLF"/>
    <property type="match status" value="1"/>
</dbReference>
<dbReference type="PANTHER" id="PTHR23192">
    <property type="entry name" value="OLFACTOMEDIN-RELATED"/>
    <property type="match status" value="1"/>
</dbReference>
<keyword evidence="6" id="KW-1185">Reference proteome</keyword>
<dbReference type="PANTHER" id="PTHR23192:SF7">
    <property type="entry name" value="OLFACTOMEDIN-4"/>
    <property type="match status" value="1"/>
</dbReference>
<dbReference type="AlphaFoldDB" id="A0A6P7ZQM3"/>
<organism evidence="6 7">
    <name type="scientific">Microcaecilia unicolor</name>
    <dbReference type="NCBI Taxonomy" id="1415580"/>
    <lineage>
        <taxon>Eukaryota</taxon>
        <taxon>Metazoa</taxon>
        <taxon>Chordata</taxon>
        <taxon>Craniata</taxon>
        <taxon>Vertebrata</taxon>
        <taxon>Euteleostomi</taxon>
        <taxon>Amphibia</taxon>
        <taxon>Gymnophiona</taxon>
        <taxon>Siphonopidae</taxon>
        <taxon>Microcaecilia</taxon>
    </lineage>
</organism>
<dbReference type="GO" id="GO:0007165">
    <property type="term" value="P:signal transduction"/>
    <property type="evidence" value="ECO:0007669"/>
    <property type="project" value="TreeGrafter"/>
</dbReference>
<feature type="signal peptide" evidence="4">
    <location>
        <begin position="1"/>
        <end position="17"/>
    </location>
</feature>
<sequence>MEKTLLILILTLGCCTAAPSDSYNVTGSVDEGGQCLCTVILPDNSFPMHRMEFLEITSSNLSISVQQEITKIQSYRSSLAVYLERLSNLTLRVEKVELGILSYTELDFALLKLEIKEMESLAVQLRTSLNGSNIIAETLFMEIQNISVMVNQLESYDKNNVLAVRREITSLRKRLQDCEKNQTVLSPPPVTYGTCDHGRLINVTKPFVVQLNWRGFSYKYGGWGKDSFVETSNKDQFWVAPLNTDARLMELVRFHTAYDDLLLYKSPSDKTLSKYNSYSRTYDYSNCGQGSGMTLYNNSLYYNCYNSQQMCRMNLDTNEVQHQALPDAVYNNRFSYAAVAYQDMDFAADEEGLWVLYSTEQNAGNIMIGKLNVTSFTIERTWVTAQYKPGVTNAFMVCGVLYATRPVNTRMEEIFYMYDTNTGKEGKLSIMMDKMMETVQSLQYNPNDHKLYMYNDGYLVTYDITFLPSSEPQ</sequence>
<dbReference type="SUPFAM" id="SSF50952">
    <property type="entry name" value="Soluble quinoprotein glucose dehydrogenase"/>
    <property type="match status" value="1"/>
</dbReference>
<proteinExistence type="predicted"/>
<dbReference type="Proteomes" id="UP000515156">
    <property type="component" value="Chromosome 11"/>
</dbReference>
<keyword evidence="2" id="KW-0964">Secreted</keyword>
<comment type="subcellular location">
    <subcellularLocation>
        <location evidence="1">Secreted</location>
    </subcellularLocation>
</comment>
<feature type="chain" id="PRO_5027828989" evidence="4">
    <location>
        <begin position="18"/>
        <end position="473"/>
    </location>
</feature>
<gene>
    <name evidence="7" type="primary">LOC115481118</name>
</gene>
<dbReference type="FunCoup" id="A0A6P7ZQM3">
    <property type="interactions" value="8"/>
</dbReference>
<dbReference type="InterPro" id="IPR050605">
    <property type="entry name" value="Olfactomedin-like_domain"/>
</dbReference>
<reference evidence="7" key="2">
    <citation type="submission" date="2025-08" db="UniProtKB">
        <authorList>
            <consortium name="RefSeq"/>
        </authorList>
    </citation>
    <scope>IDENTIFICATION</scope>
</reference>
<dbReference type="OrthoDB" id="8626508at2759"/>
<evidence type="ECO:0000256" key="4">
    <source>
        <dbReference type="SAM" id="SignalP"/>
    </source>
</evidence>
<dbReference type="GO" id="GO:0005615">
    <property type="term" value="C:extracellular space"/>
    <property type="evidence" value="ECO:0007669"/>
    <property type="project" value="TreeGrafter"/>
</dbReference>
<evidence type="ECO:0000256" key="3">
    <source>
        <dbReference type="PROSITE-ProRule" id="PRU00446"/>
    </source>
</evidence>
<dbReference type="GeneID" id="115481118"/>
<evidence type="ECO:0000256" key="2">
    <source>
        <dbReference type="ARBA" id="ARBA00022525"/>
    </source>
</evidence>
<keyword evidence="4" id="KW-0732">Signal</keyword>
<dbReference type="InterPro" id="IPR003112">
    <property type="entry name" value="Olfac-like_dom"/>
</dbReference>
<dbReference type="InterPro" id="IPR011041">
    <property type="entry name" value="Quinoprot_gluc/sorb_DH_b-prop"/>
</dbReference>
<evidence type="ECO:0000256" key="1">
    <source>
        <dbReference type="ARBA" id="ARBA00004613"/>
    </source>
</evidence>
<dbReference type="InParanoid" id="A0A6P7ZQM3"/>
<feature type="domain" description="Olfactomedin-like" evidence="5">
    <location>
        <begin position="194"/>
        <end position="468"/>
    </location>
</feature>
<dbReference type="RefSeq" id="XP_030076010.1">
    <property type="nucleotide sequence ID" value="XM_030220150.1"/>
</dbReference>
<comment type="caution">
    <text evidence="3">Lacks conserved residue(s) required for the propagation of feature annotation.</text>
</comment>
<dbReference type="KEGG" id="muo:115481118"/>
<reference evidence="6" key="1">
    <citation type="submission" date="2024-06" db="UniProtKB">
        <authorList>
            <consortium name="RefSeq"/>
        </authorList>
    </citation>
    <scope>NUCLEOTIDE SEQUENCE [LARGE SCALE GENOMIC DNA]</scope>
</reference>
<evidence type="ECO:0000259" key="5">
    <source>
        <dbReference type="PROSITE" id="PS51132"/>
    </source>
</evidence>
<dbReference type="PROSITE" id="PS51132">
    <property type="entry name" value="OLF"/>
    <property type="match status" value="1"/>
</dbReference>
<name>A0A6P7ZQM3_9AMPH</name>
<evidence type="ECO:0000313" key="6">
    <source>
        <dbReference type="Proteomes" id="UP000515156"/>
    </source>
</evidence>
<accession>A0A6P7ZQM3</accession>
<evidence type="ECO:0000313" key="7">
    <source>
        <dbReference type="RefSeq" id="XP_030076010.1"/>
    </source>
</evidence>